<dbReference type="Proteomes" id="UP001054889">
    <property type="component" value="Unassembled WGS sequence"/>
</dbReference>
<evidence type="ECO:0000313" key="4">
    <source>
        <dbReference type="Proteomes" id="UP001054889"/>
    </source>
</evidence>
<accession>A0AAV5E6V6</accession>
<evidence type="ECO:0000259" key="2">
    <source>
        <dbReference type="Pfam" id="PF20235"/>
    </source>
</evidence>
<gene>
    <name evidence="3" type="primary">gb06331</name>
    <name evidence="3" type="ORF">PR202_gb06331</name>
</gene>
<organism evidence="3 4">
    <name type="scientific">Eleusine coracana subsp. coracana</name>
    <dbReference type="NCBI Taxonomy" id="191504"/>
    <lineage>
        <taxon>Eukaryota</taxon>
        <taxon>Viridiplantae</taxon>
        <taxon>Streptophyta</taxon>
        <taxon>Embryophyta</taxon>
        <taxon>Tracheophyta</taxon>
        <taxon>Spermatophyta</taxon>
        <taxon>Magnoliopsida</taxon>
        <taxon>Liliopsida</taxon>
        <taxon>Poales</taxon>
        <taxon>Poaceae</taxon>
        <taxon>PACMAD clade</taxon>
        <taxon>Chloridoideae</taxon>
        <taxon>Cynodonteae</taxon>
        <taxon>Eleusininae</taxon>
        <taxon>Eleusine</taxon>
    </lineage>
</organism>
<feature type="domain" description="DUF3615" evidence="1">
    <location>
        <begin position="303"/>
        <end position="390"/>
    </location>
</feature>
<comment type="caution">
    <text evidence="3">The sequence shown here is derived from an EMBL/GenBank/DDBJ whole genome shotgun (WGS) entry which is preliminary data.</text>
</comment>
<dbReference type="PANTHER" id="PTHR33120">
    <property type="entry name" value="EXPRESSED PROTEIN-RELATED"/>
    <property type="match status" value="1"/>
</dbReference>
<dbReference type="EMBL" id="BQKI01000074">
    <property type="protein sequence ID" value="GJN19093.1"/>
    <property type="molecule type" value="Genomic_DNA"/>
</dbReference>
<dbReference type="Pfam" id="PF20235">
    <property type="entry name" value="PIR2-like_helical"/>
    <property type="match status" value="1"/>
</dbReference>
<dbReference type="AlphaFoldDB" id="A0AAV5E6V6"/>
<evidence type="ECO:0000313" key="3">
    <source>
        <dbReference type="EMBL" id="GJN19093.1"/>
    </source>
</evidence>
<name>A0AAV5E6V6_ELECO</name>
<reference evidence="3" key="2">
    <citation type="submission" date="2021-12" db="EMBL/GenBank/DDBJ databases">
        <title>Resequencing data analysis of finger millet.</title>
        <authorList>
            <person name="Hatakeyama M."/>
            <person name="Aluri S."/>
            <person name="Balachadran M.T."/>
            <person name="Sivarajan S.R."/>
            <person name="Poveda L."/>
            <person name="Shimizu-Inatsugi R."/>
            <person name="Schlapbach R."/>
            <person name="Sreeman S.M."/>
            <person name="Shimizu K.K."/>
        </authorList>
    </citation>
    <scope>NUCLEOTIDE SEQUENCE</scope>
</reference>
<sequence>MVESFVSGMSGLVSHLKSITQTLAAETRHHLSVQDIYVLSGLLKKPLEFDKSDNPMGIAVLRIPPASTEKVSVELTESLRGVLLDRVHDLYLKAVSRLPMKEFQTHHHRGLLKAGYCYGPFDPVYNIIVNTIWYNTTFPTSQEFEVDMVCTMRHIESRSLNGLIAFLRASIPQVSEHEAMTYLLKSDLKLCRAIQMAKQEHQTPGSDDEIGYKAAVNASSHPRSEEFLKVVIQTWPKVLSAVRSMMKASHLISSSAIIHLFRLLGTRANLLEPTLKLTKDALDMLSRYKKEFLTQQSIVRAKVEAALKKYGHAQGYSYELGLICVVNNRVGKKMDIRNSKQQYSHVNFWAIRENERRPTLFFAQFNNDEDSANLDSICCPVPGPSTHDGYFSEQYQMDIENGARIRLLRDWKMKTENP</sequence>
<evidence type="ECO:0000259" key="1">
    <source>
        <dbReference type="Pfam" id="PF12274"/>
    </source>
</evidence>
<dbReference type="InterPro" id="IPR022059">
    <property type="entry name" value="DUF3615"/>
</dbReference>
<protein>
    <submittedName>
        <fullName evidence="3">Uncharacterized protein</fullName>
    </submittedName>
</protein>
<reference evidence="3" key="1">
    <citation type="journal article" date="2018" name="DNA Res.">
        <title>Multiple hybrid de novo genome assembly of finger millet, an orphan allotetraploid crop.</title>
        <authorList>
            <person name="Hatakeyama M."/>
            <person name="Aluri S."/>
            <person name="Balachadran M.T."/>
            <person name="Sivarajan S.R."/>
            <person name="Patrignani A."/>
            <person name="Gruter S."/>
            <person name="Poveda L."/>
            <person name="Shimizu-Inatsugi R."/>
            <person name="Baeten J."/>
            <person name="Francoijs K.J."/>
            <person name="Nataraja K.N."/>
            <person name="Reddy Y.A.N."/>
            <person name="Phadnis S."/>
            <person name="Ravikumar R.L."/>
            <person name="Schlapbach R."/>
            <person name="Sreeman S.M."/>
            <person name="Shimizu K.K."/>
        </authorList>
    </citation>
    <scope>NUCLEOTIDE SEQUENCE</scope>
</reference>
<proteinExistence type="predicted"/>
<dbReference type="InterPro" id="IPR046527">
    <property type="entry name" value="PIR2-like_helical"/>
</dbReference>
<feature type="domain" description="PIR2-like helical" evidence="2">
    <location>
        <begin position="86"/>
        <end position="197"/>
    </location>
</feature>
<dbReference type="Pfam" id="PF12274">
    <property type="entry name" value="DUF3615"/>
    <property type="match status" value="1"/>
</dbReference>
<dbReference type="PANTHER" id="PTHR33120:SF16">
    <property type="entry name" value="PIR2-LIKE HELICAL DOMAIN-CONTAINING PROTEIN"/>
    <property type="match status" value="1"/>
</dbReference>
<keyword evidence="4" id="KW-1185">Reference proteome</keyword>